<feature type="compositionally biased region" description="Basic and acidic residues" evidence="1">
    <location>
        <begin position="287"/>
        <end position="308"/>
    </location>
</feature>
<keyword evidence="2" id="KW-1185">Reference proteome</keyword>
<feature type="region of interest" description="Disordered" evidence="1">
    <location>
        <begin position="549"/>
        <end position="579"/>
    </location>
</feature>
<feature type="compositionally biased region" description="Basic and acidic residues" evidence="1">
    <location>
        <begin position="692"/>
        <end position="717"/>
    </location>
</feature>
<feature type="compositionally biased region" description="Basic and acidic residues" evidence="1">
    <location>
        <begin position="786"/>
        <end position="807"/>
    </location>
</feature>
<reference evidence="3" key="1">
    <citation type="submission" date="2025-08" db="UniProtKB">
        <authorList>
            <consortium name="RefSeq"/>
        </authorList>
    </citation>
    <scope>IDENTIFICATION</scope>
</reference>
<dbReference type="RefSeq" id="XP_030644947.1">
    <property type="nucleotide sequence ID" value="XM_030789087.1"/>
</dbReference>
<feature type="region of interest" description="Disordered" evidence="1">
    <location>
        <begin position="287"/>
        <end position="372"/>
    </location>
</feature>
<gene>
    <name evidence="3" type="primary">LOC115825257</name>
</gene>
<feature type="region of interest" description="Disordered" evidence="1">
    <location>
        <begin position="730"/>
        <end position="829"/>
    </location>
</feature>
<feature type="region of interest" description="Disordered" evidence="1">
    <location>
        <begin position="667"/>
        <end position="717"/>
    </location>
</feature>
<feature type="compositionally biased region" description="Basic and acidic residues" evidence="1">
    <location>
        <begin position="763"/>
        <end position="776"/>
    </location>
</feature>
<evidence type="ECO:0000256" key="1">
    <source>
        <dbReference type="SAM" id="MobiDB-lite"/>
    </source>
</evidence>
<dbReference type="OrthoDB" id="5877502at2759"/>
<proteinExistence type="predicted"/>
<dbReference type="GeneID" id="115825257"/>
<dbReference type="FunCoup" id="A0A6J2WMW2">
    <property type="interactions" value="94"/>
</dbReference>
<name>A0A6J2WMW2_CHACN</name>
<feature type="compositionally biased region" description="Basic and acidic residues" evidence="1">
    <location>
        <begin position="730"/>
        <end position="743"/>
    </location>
</feature>
<evidence type="ECO:0000313" key="2">
    <source>
        <dbReference type="Proteomes" id="UP000504632"/>
    </source>
</evidence>
<feature type="region of interest" description="Disordered" evidence="1">
    <location>
        <begin position="493"/>
        <end position="513"/>
    </location>
</feature>
<protein>
    <submittedName>
        <fullName evidence="3">Uncharacterized protein LOC115825257 isoform X1</fullName>
    </submittedName>
</protein>
<dbReference type="AlphaFoldDB" id="A0A6J2WMW2"/>
<organism evidence="2 3">
    <name type="scientific">Chanos chanos</name>
    <name type="common">Milkfish</name>
    <name type="synonym">Mugil chanos</name>
    <dbReference type="NCBI Taxonomy" id="29144"/>
    <lineage>
        <taxon>Eukaryota</taxon>
        <taxon>Metazoa</taxon>
        <taxon>Chordata</taxon>
        <taxon>Craniata</taxon>
        <taxon>Vertebrata</taxon>
        <taxon>Euteleostomi</taxon>
        <taxon>Actinopterygii</taxon>
        <taxon>Neopterygii</taxon>
        <taxon>Teleostei</taxon>
        <taxon>Ostariophysi</taxon>
        <taxon>Gonorynchiformes</taxon>
        <taxon>Chanidae</taxon>
        <taxon>Chanos</taxon>
    </lineage>
</organism>
<accession>A0A6J2WMW2</accession>
<dbReference type="InParanoid" id="A0A6J2WMW2"/>
<evidence type="ECO:0000313" key="3">
    <source>
        <dbReference type="RefSeq" id="XP_030644947.1"/>
    </source>
</evidence>
<feature type="compositionally biased region" description="Basic and acidic residues" evidence="1">
    <location>
        <begin position="202"/>
        <end position="234"/>
    </location>
</feature>
<feature type="region of interest" description="Disordered" evidence="1">
    <location>
        <begin position="173"/>
        <end position="256"/>
    </location>
</feature>
<feature type="compositionally biased region" description="Basic and acidic residues" evidence="1">
    <location>
        <begin position="673"/>
        <end position="684"/>
    </location>
</feature>
<feature type="compositionally biased region" description="Basic and acidic residues" evidence="1">
    <location>
        <begin position="361"/>
        <end position="372"/>
    </location>
</feature>
<feature type="compositionally biased region" description="Basic and acidic residues" evidence="1">
    <location>
        <begin position="316"/>
        <end position="353"/>
    </location>
</feature>
<sequence>MADLGTVYDDGQENDFIHCVMCQKRIRGETLYKIHLTTAQHIRREDNLVAEGKLSKRPPLPVWMDLKHYLDYLNLDEPIIGLSSVMELENAFSDDGQRVLKYKCRMCRVEGDLPSMTSHLVGRKHRQKYLEAKRPDLVTWNDRAVAQPGLVVRAKAAVVEKQEGQGIILRRSDLPPLIPPRKAGSHSASSSNVAGKALMANRPRELLPRGDMHRQSHTDENIHSKSYWKDDTRKSPYHYPEDDILEQRYQQNDPQERTYMEDDLSVRRYPDLHGRSYLDEDVRGIPYSKDDMRRMPYQDDDDFKREPYPDITGFPRPEEELRARPPLDVDLRARPHRKDDVYAKPHLEDDLREGPYLNSDRGARTYGDDDIRGSAYPAELGGGLSYDDEEPYGRLYVRGGARGNTSVSYDMEEPEMVHQRGSLSERDLRGPLAGATLGSSGLNPREADRRMRRDEDIKDGMCGLYKGSQRVGDELSYYSRNFQDEERKREYVGERMGSLEARGHKPRPPYGYRDMQAEYPQEQAHAKRKRKSRFSDATAEEIALAKKKQLEELTRDDRKLTSPASSQGSSKRMHSRDISNVNPGNVLDILNKVQIENISDANFLREKLCSVLKEFQANKAAKKEQSHGLPIISKDYNHSSNIQMEEQQQQQDFYDEDSRMMQGARHFQNNPRDSQETRHYEEIPRSSQQTRYYEEDARGTREARHYEDRPGGSSDIARRYTNDLREEARHYERFDGSSHERAYRGRSTRSADQYEDANIDYPDNERSSGYRGDFKEAAGFPQSISQREDQWMYGERPRYHRGDRPGDEIYDPFHPSSSPPREVGNSSSLSKIASALLELVARK</sequence>
<feature type="compositionally biased region" description="Basic and acidic residues" evidence="1">
    <location>
        <begin position="549"/>
        <end position="560"/>
    </location>
</feature>
<dbReference type="Proteomes" id="UP000504632">
    <property type="component" value="Chromosome 12"/>
</dbReference>
<feature type="region of interest" description="Disordered" evidence="1">
    <location>
        <begin position="429"/>
        <end position="450"/>
    </location>
</feature>